<feature type="signal peptide" evidence="2">
    <location>
        <begin position="1"/>
        <end position="19"/>
    </location>
</feature>
<evidence type="ECO:0000313" key="3">
    <source>
        <dbReference type="EMBL" id="KOG78090.1"/>
    </source>
</evidence>
<proteinExistence type="predicted"/>
<evidence type="ECO:0000256" key="2">
    <source>
        <dbReference type="SAM" id="SignalP"/>
    </source>
</evidence>
<accession>A0ABR5IUV8</accession>
<evidence type="ECO:0000313" key="4">
    <source>
        <dbReference type="Proteomes" id="UP000037020"/>
    </source>
</evidence>
<name>A0ABR5IUV8_9ACTN</name>
<reference evidence="3 4" key="1">
    <citation type="submission" date="2015-07" db="EMBL/GenBank/DDBJ databases">
        <authorList>
            <person name="Ju K.-S."/>
            <person name="Doroghazi J.R."/>
            <person name="Metcalf W.W."/>
        </authorList>
    </citation>
    <scope>NUCLEOTIDE SEQUENCE [LARGE SCALE GENOMIC DNA]</scope>
    <source>
        <strain evidence="3 4">NRRL B-3589</strain>
    </source>
</reference>
<feature type="region of interest" description="Disordered" evidence="1">
    <location>
        <begin position="56"/>
        <end position="80"/>
    </location>
</feature>
<comment type="caution">
    <text evidence="3">The sequence shown here is derived from an EMBL/GenBank/DDBJ whole genome shotgun (WGS) entry which is preliminary data.</text>
</comment>
<keyword evidence="2" id="KW-0732">Signal</keyword>
<organism evidence="3 4">
    <name type="scientific">Streptomyces varsoviensis</name>
    <dbReference type="NCBI Taxonomy" id="67373"/>
    <lineage>
        <taxon>Bacteria</taxon>
        <taxon>Bacillati</taxon>
        <taxon>Actinomycetota</taxon>
        <taxon>Actinomycetes</taxon>
        <taxon>Kitasatosporales</taxon>
        <taxon>Streptomycetaceae</taxon>
        <taxon>Streptomyces</taxon>
    </lineage>
</organism>
<feature type="chain" id="PRO_5045792182" evidence="2">
    <location>
        <begin position="20"/>
        <end position="80"/>
    </location>
</feature>
<dbReference type="EMBL" id="LGUT01003735">
    <property type="protein sequence ID" value="KOG78090.1"/>
    <property type="molecule type" value="Genomic_DNA"/>
</dbReference>
<dbReference type="Proteomes" id="UP000037020">
    <property type="component" value="Unassembled WGS sequence"/>
</dbReference>
<keyword evidence="4" id="KW-1185">Reference proteome</keyword>
<feature type="non-terminal residue" evidence="3">
    <location>
        <position position="80"/>
    </location>
</feature>
<gene>
    <name evidence="3" type="ORF">ADK38_39440</name>
</gene>
<sequence>MALALVGAGLIAFAPAAEAATTVNFSYTGSAQTFTVPAGVTSISVDAFGAQGVAGASGGNPGGNGGEAQGTLAVTPGAVL</sequence>
<evidence type="ECO:0000256" key="1">
    <source>
        <dbReference type="SAM" id="MobiDB-lite"/>
    </source>
</evidence>
<feature type="compositionally biased region" description="Gly residues" evidence="1">
    <location>
        <begin position="56"/>
        <end position="68"/>
    </location>
</feature>
<protein>
    <submittedName>
        <fullName evidence="3">Uncharacterized protein</fullName>
    </submittedName>
</protein>